<evidence type="ECO:0000313" key="1">
    <source>
        <dbReference type="EMBL" id="EAQ80672.1"/>
    </source>
</evidence>
<protein>
    <submittedName>
        <fullName evidence="1">Uncharacterized protein</fullName>
    </submittedName>
</protein>
<sequence>MLEQQHLAMIRAALRYWSEEMTPHDGQAASPYFESDEESPLNATEITALIDELKTLKIGYVAVDGINQKVLSDCIYRQQVQISSFERTAKIAVILFPRGA</sequence>
<accession>A3ZSL2</accession>
<comment type="caution">
    <text evidence="1">The sequence shown here is derived from an EMBL/GenBank/DDBJ whole genome shotgun (WGS) entry which is preliminary data.</text>
</comment>
<dbReference type="RefSeq" id="WP_002650906.1">
    <property type="nucleotide sequence ID" value="NZ_CH672376.1"/>
</dbReference>
<name>A3ZSL2_9BACT</name>
<dbReference type="AlphaFoldDB" id="A3ZSL2"/>
<gene>
    <name evidence="1" type="ORF">DSM3645_15040</name>
</gene>
<evidence type="ECO:0000313" key="2">
    <source>
        <dbReference type="Proteomes" id="UP000004358"/>
    </source>
</evidence>
<dbReference type="STRING" id="314230.DSM3645_15040"/>
<proteinExistence type="predicted"/>
<dbReference type="OrthoDB" id="291565at2"/>
<dbReference type="EMBL" id="AANZ01000008">
    <property type="protein sequence ID" value="EAQ80672.1"/>
    <property type="molecule type" value="Genomic_DNA"/>
</dbReference>
<reference evidence="1 2" key="1">
    <citation type="submission" date="2006-02" db="EMBL/GenBank/DDBJ databases">
        <authorList>
            <person name="Amann R."/>
            <person name="Ferriera S."/>
            <person name="Johnson J."/>
            <person name="Kravitz S."/>
            <person name="Halpern A."/>
            <person name="Remington K."/>
            <person name="Beeson K."/>
            <person name="Tran B."/>
            <person name="Rogers Y.-H."/>
            <person name="Friedman R."/>
            <person name="Venter J.C."/>
        </authorList>
    </citation>
    <scope>NUCLEOTIDE SEQUENCE [LARGE SCALE GENOMIC DNA]</scope>
    <source>
        <strain evidence="1 2">DSM 3645</strain>
    </source>
</reference>
<dbReference type="HOGENOM" id="CLU_2300279_0_0_0"/>
<organism evidence="1 2">
    <name type="scientific">Blastopirellula marina DSM 3645</name>
    <dbReference type="NCBI Taxonomy" id="314230"/>
    <lineage>
        <taxon>Bacteria</taxon>
        <taxon>Pseudomonadati</taxon>
        <taxon>Planctomycetota</taxon>
        <taxon>Planctomycetia</taxon>
        <taxon>Pirellulales</taxon>
        <taxon>Pirellulaceae</taxon>
        <taxon>Blastopirellula</taxon>
    </lineage>
</organism>
<dbReference type="Proteomes" id="UP000004358">
    <property type="component" value="Unassembled WGS sequence"/>
</dbReference>